<gene>
    <name evidence="2" type="ORF">CCAM_LOCUS21749</name>
</gene>
<name>A0A484LTX6_9ASTE</name>
<keyword evidence="3" id="KW-1185">Reference proteome</keyword>
<evidence type="ECO:0000313" key="2">
    <source>
        <dbReference type="EMBL" id="VFQ79973.1"/>
    </source>
</evidence>
<evidence type="ECO:0000256" key="1">
    <source>
        <dbReference type="SAM" id="Phobius"/>
    </source>
</evidence>
<dbReference type="AlphaFoldDB" id="A0A484LTX6"/>
<feature type="transmembrane region" description="Helical" evidence="1">
    <location>
        <begin position="12"/>
        <end position="34"/>
    </location>
</feature>
<organism evidence="2 3">
    <name type="scientific">Cuscuta campestris</name>
    <dbReference type="NCBI Taxonomy" id="132261"/>
    <lineage>
        <taxon>Eukaryota</taxon>
        <taxon>Viridiplantae</taxon>
        <taxon>Streptophyta</taxon>
        <taxon>Embryophyta</taxon>
        <taxon>Tracheophyta</taxon>
        <taxon>Spermatophyta</taxon>
        <taxon>Magnoliopsida</taxon>
        <taxon>eudicotyledons</taxon>
        <taxon>Gunneridae</taxon>
        <taxon>Pentapetalae</taxon>
        <taxon>asterids</taxon>
        <taxon>lamiids</taxon>
        <taxon>Solanales</taxon>
        <taxon>Convolvulaceae</taxon>
        <taxon>Cuscuteae</taxon>
        <taxon>Cuscuta</taxon>
        <taxon>Cuscuta subgen. Grammica</taxon>
        <taxon>Cuscuta sect. Cleistogrammica</taxon>
    </lineage>
</organism>
<feature type="transmembrane region" description="Helical" evidence="1">
    <location>
        <begin position="54"/>
        <end position="76"/>
    </location>
</feature>
<protein>
    <submittedName>
        <fullName evidence="2">Uncharacterized protein</fullName>
    </submittedName>
</protein>
<proteinExistence type="predicted"/>
<dbReference type="Proteomes" id="UP000595140">
    <property type="component" value="Unassembled WGS sequence"/>
</dbReference>
<dbReference type="EMBL" id="OOIL02002033">
    <property type="protein sequence ID" value="VFQ79973.1"/>
    <property type="molecule type" value="Genomic_DNA"/>
</dbReference>
<keyword evidence="1" id="KW-1133">Transmembrane helix</keyword>
<keyword evidence="1" id="KW-0812">Transmembrane</keyword>
<evidence type="ECO:0000313" key="3">
    <source>
        <dbReference type="Proteomes" id="UP000595140"/>
    </source>
</evidence>
<accession>A0A484LTX6</accession>
<reference evidence="2 3" key="1">
    <citation type="submission" date="2018-04" db="EMBL/GenBank/DDBJ databases">
        <authorList>
            <person name="Vogel A."/>
        </authorList>
    </citation>
    <scope>NUCLEOTIDE SEQUENCE [LARGE SCALE GENOMIC DNA]</scope>
</reference>
<keyword evidence="1" id="KW-0472">Membrane</keyword>
<sequence length="84" mass="9529">MQPLVMLRVPLLIGEGFAFYWGWFQVSFATLTYWKACLDSSVPFRLGIGRTWAFWAVSLCTWGCFCFGPCLSTCCVRAKTEGNK</sequence>